<dbReference type="Pfam" id="PF10957">
    <property type="entry name" value="Spore_Cse60"/>
    <property type="match status" value="1"/>
</dbReference>
<dbReference type="AlphaFoldDB" id="A0A9D1DTL5"/>
<proteinExistence type="predicted"/>
<comment type="caution">
    <text evidence="1">The sequence shown here is derived from an EMBL/GenBank/DDBJ whole genome shotgun (WGS) entry which is preliminary data.</text>
</comment>
<organism evidence="1 2">
    <name type="scientific">Candidatus Onthousia excrementipullorum</name>
    <dbReference type="NCBI Taxonomy" id="2840884"/>
    <lineage>
        <taxon>Bacteria</taxon>
        <taxon>Bacillati</taxon>
        <taxon>Bacillota</taxon>
        <taxon>Bacilli</taxon>
        <taxon>Candidatus Onthousia</taxon>
    </lineage>
</organism>
<sequence length="56" mass="6530">MKVKIFDYEDETDLQKAMNEFLSDLDGEVVDIKYAVSSFPSGEEQIYCFSAMIIYY</sequence>
<accession>A0A9D1DTL5</accession>
<dbReference type="Proteomes" id="UP000824232">
    <property type="component" value="Unassembled WGS sequence"/>
</dbReference>
<gene>
    <name evidence="1" type="ORF">IAB38_02310</name>
</gene>
<dbReference type="InterPro" id="IPR020296">
    <property type="entry name" value="Spore_Cse60"/>
</dbReference>
<protein>
    <submittedName>
        <fullName evidence="1">Sporulation protein Cse60</fullName>
    </submittedName>
</protein>
<evidence type="ECO:0000313" key="2">
    <source>
        <dbReference type="Proteomes" id="UP000824232"/>
    </source>
</evidence>
<dbReference type="EMBL" id="DVHC01000025">
    <property type="protein sequence ID" value="HIR58860.1"/>
    <property type="molecule type" value="Genomic_DNA"/>
</dbReference>
<evidence type="ECO:0000313" key="1">
    <source>
        <dbReference type="EMBL" id="HIR58860.1"/>
    </source>
</evidence>
<name>A0A9D1DTL5_9FIRM</name>
<reference evidence="1" key="2">
    <citation type="journal article" date="2021" name="PeerJ">
        <title>Extensive microbial diversity within the chicken gut microbiome revealed by metagenomics and culture.</title>
        <authorList>
            <person name="Gilroy R."/>
            <person name="Ravi A."/>
            <person name="Getino M."/>
            <person name="Pursley I."/>
            <person name="Horton D.L."/>
            <person name="Alikhan N.F."/>
            <person name="Baker D."/>
            <person name="Gharbi K."/>
            <person name="Hall N."/>
            <person name="Watson M."/>
            <person name="Adriaenssens E.M."/>
            <person name="Foster-Nyarko E."/>
            <person name="Jarju S."/>
            <person name="Secka A."/>
            <person name="Antonio M."/>
            <person name="Oren A."/>
            <person name="Chaudhuri R.R."/>
            <person name="La Ragione R."/>
            <person name="Hildebrand F."/>
            <person name="Pallen M.J."/>
        </authorList>
    </citation>
    <scope>NUCLEOTIDE SEQUENCE</scope>
    <source>
        <strain evidence="1">CHK184-20233</strain>
    </source>
</reference>
<reference evidence="1" key="1">
    <citation type="submission" date="2020-10" db="EMBL/GenBank/DDBJ databases">
        <authorList>
            <person name="Gilroy R."/>
        </authorList>
    </citation>
    <scope>NUCLEOTIDE SEQUENCE</scope>
    <source>
        <strain evidence="1">CHK184-20233</strain>
    </source>
</reference>